<reference evidence="2 3" key="1">
    <citation type="submission" date="2018-07" db="EMBL/GenBank/DDBJ databases">
        <title>Genome guided investigation of antibiotics producing actinomycetales strain isolated from a Macau mangrove ecosystem.</title>
        <authorList>
            <person name="Hu D."/>
        </authorList>
    </citation>
    <scope>NUCLEOTIDE SEQUENCE [LARGE SCALE GENOMIC DNA]</scope>
    <source>
        <strain evidence="2 3">2297</strain>
    </source>
</reference>
<comment type="caution">
    <text evidence="2">The sequence shown here is derived from an EMBL/GenBank/DDBJ whole genome shotgun (WGS) entry which is preliminary data.</text>
</comment>
<dbReference type="Gene3D" id="1.10.10.60">
    <property type="entry name" value="Homeodomain-like"/>
    <property type="match status" value="1"/>
</dbReference>
<sequence>MARRRGRGDHEETRAHFLEEARVAETLKKGSRVTGAARDKLAADLKKKYDAGASIRALAEETGRSYGFVHRMLSESGVTLRGRGGATRGRKATSA</sequence>
<dbReference type="STRING" id="146923.Spa2297_07345"/>
<evidence type="ECO:0000313" key="3">
    <source>
        <dbReference type="Proteomes" id="UP000253742"/>
    </source>
</evidence>
<evidence type="ECO:0000313" key="2">
    <source>
        <dbReference type="EMBL" id="RDD85449.1"/>
    </source>
</evidence>
<feature type="domain" description="Helix-turn-helix" evidence="1">
    <location>
        <begin position="27"/>
        <end position="88"/>
    </location>
</feature>
<proteinExistence type="predicted"/>
<protein>
    <recommendedName>
        <fullName evidence="1">Helix-turn-helix domain-containing protein</fullName>
    </recommendedName>
</protein>
<dbReference type="InterPro" id="IPR045745">
    <property type="entry name" value="HTH_58_Actinobacteria-type"/>
</dbReference>
<dbReference type="EMBL" id="QQBH01000026">
    <property type="protein sequence ID" value="RDD85449.1"/>
    <property type="molecule type" value="Genomic_DNA"/>
</dbReference>
<accession>A0A369V4F7</accession>
<name>A0A369V4F7_9ACTN</name>
<dbReference type="AlphaFoldDB" id="A0A369V4F7"/>
<gene>
    <name evidence="2" type="ORF">DVZ84_29270</name>
</gene>
<dbReference type="Pfam" id="PF19575">
    <property type="entry name" value="HTH_58"/>
    <property type="match status" value="1"/>
</dbReference>
<organism evidence="2 3">
    <name type="scientific">Streptomyces parvulus</name>
    <dbReference type="NCBI Taxonomy" id="146923"/>
    <lineage>
        <taxon>Bacteria</taxon>
        <taxon>Bacillati</taxon>
        <taxon>Actinomycetota</taxon>
        <taxon>Actinomycetes</taxon>
        <taxon>Kitasatosporales</taxon>
        <taxon>Streptomycetaceae</taxon>
        <taxon>Streptomyces</taxon>
    </lineage>
</organism>
<dbReference type="Proteomes" id="UP000253742">
    <property type="component" value="Unassembled WGS sequence"/>
</dbReference>
<evidence type="ECO:0000259" key="1">
    <source>
        <dbReference type="Pfam" id="PF19575"/>
    </source>
</evidence>